<dbReference type="InterPro" id="IPR012935">
    <property type="entry name" value="NuBaID_N"/>
</dbReference>
<feature type="domain" description="C3HC-type" evidence="7">
    <location>
        <begin position="83"/>
        <end position="241"/>
    </location>
</feature>
<evidence type="ECO:0000256" key="5">
    <source>
        <dbReference type="ARBA" id="ARBA00023242"/>
    </source>
</evidence>
<evidence type="ECO:0000259" key="8">
    <source>
        <dbReference type="Pfam" id="PF08600"/>
    </source>
</evidence>
<evidence type="ECO:0000256" key="6">
    <source>
        <dbReference type="SAM" id="MobiDB-lite"/>
    </source>
</evidence>
<sequence>MPYAIETKKRKFDRILEALTDNAASPAGSPSRSSVNSRNNTSTTSLTQDTASDSSKRRRIAPIATAANPTTPPSNDLTGHYLPSSRPAFLQRLETFRYVTKWHVPSTDPINAAAWAKRGWTCVDTDTVACGVCKERLYVNLSVDSEMLKAKKQEGEAIGDEEAAEDEEEDFAISSEVYDNMVRRYQDMIVTAHAESCLWRKRGCDPSIQRIEGLLNTHSTLSGLRSRYDSLMSHPEEIPLVESLPSTTFVDPDELDQFQSNTGETPDIHALRLAICGWERKTEDVIECRHCFRSLGLWLYRGDAPAIGKLDAVENHLEYCPWRLAEAQDTEVQLPRSSGSIEEVVSQKERVPGWVLVYLAIAKNNRQRRPRPPASVAASEPASSRVSDESMTSQQREKKMKDLLKRIKEIKKPFNVKGLLKRKEKTKT</sequence>
<comment type="caution">
    <text evidence="9">The sequence shown here is derived from an EMBL/GenBank/DDBJ whole genome shotgun (WGS) entry which is preliminary data.</text>
</comment>
<dbReference type="OrthoDB" id="2592092at2759"/>
<name>A0A1C1CCY9_9EURO</name>
<evidence type="ECO:0000313" key="10">
    <source>
        <dbReference type="Proteomes" id="UP000094526"/>
    </source>
</evidence>
<dbReference type="Pfam" id="PF08600">
    <property type="entry name" value="NuBaID_C"/>
    <property type="match status" value="1"/>
</dbReference>
<feature type="compositionally biased region" description="Low complexity" evidence="6">
    <location>
        <begin position="22"/>
        <end position="45"/>
    </location>
</feature>
<dbReference type="VEuPathDB" id="FungiDB:G647_09216"/>
<feature type="region of interest" description="Disordered" evidence="6">
    <location>
        <begin position="20"/>
        <end position="82"/>
    </location>
</feature>
<organism evidence="9 10">
    <name type="scientific">Cladophialophora carrionii</name>
    <dbReference type="NCBI Taxonomy" id="86049"/>
    <lineage>
        <taxon>Eukaryota</taxon>
        <taxon>Fungi</taxon>
        <taxon>Dikarya</taxon>
        <taxon>Ascomycota</taxon>
        <taxon>Pezizomycotina</taxon>
        <taxon>Eurotiomycetes</taxon>
        <taxon>Chaetothyriomycetidae</taxon>
        <taxon>Chaetothyriales</taxon>
        <taxon>Herpotrichiellaceae</taxon>
        <taxon>Cladophialophora</taxon>
    </lineage>
</organism>
<evidence type="ECO:0000256" key="3">
    <source>
        <dbReference type="ARBA" id="ARBA00022771"/>
    </source>
</evidence>
<accession>A0A1C1CCY9</accession>
<dbReference type="InterPro" id="IPR013909">
    <property type="entry name" value="NuBaID_C"/>
</dbReference>
<evidence type="ECO:0000313" key="9">
    <source>
        <dbReference type="EMBL" id="OCT46316.1"/>
    </source>
</evidence>
<reference evidence="10" key="1">
    <citation type="submission" date="2015-07" db="EMBL/GenBank/DDBJ databases">
        <authorList>
            <person name="Teixeira M.M."/>
            <person name="Souza R.C."/>
            <person name="Almeida L.G."/>
            <person name="Vicente V.A."/>
            <person name="de Hoog S."/>
            <person name="Bocca A.L."/>
            <person name="de Almeida S.R."/>
            <person name="Vasconcelos A.T."/>
            <person name="Felipe M.S."/>
        </authorList>
    </citation>
    <scope>NUCLEOTIDE SEQUENCE [LARGE SCALE GENOMIC DNA]</scope>
    <source>
        <strain evidence="10">KSF</strain>
    </source>
</reference>
<feature type="domain" description="NuBaID C-terminal" evidence="8">
    <location>
        <begin position="270"/>
        <end position="367"/>
    </location>
</feature>
<dbReference type="STRING" id="86049.A0A1C1CCY9"/>
<proteinExistence type="predicted"/>
<dbReference type="PANTHER" id="PTHR15835:SF6">
    <property type="entry name" value="ZINC FINGER C3HC-TYPE PROTEIN 1"/>
    <property type="match status" value="1"/>
</dbReference>
<keyword evidence="10" id="KW-1185">Reference proteome</keyword>
<keyword evidence="2" id="KW-0479">Metal-binding</keyword>
<evidence type="ECO:0000256" key="1">
    <source>
        <dbReference type="ARBA" id="ARBA00004123"/>
    </source>
</evidence>
<dbReference type="eggNOG" id="KOG4765">
    <property type="taxonomic scope" value="Eukaryota"/>
</dbReference>
<evidence type="ECO:0000256" key="2">
    <source>
        <dbReference type="ARBA" id="ARBA00022723"/>
    </source>
</evidence>
<dbReference type="AlphaFoldDB" id="A0A1C1CCY9"/>
<gene>
    <name evidence="9" type="ORF">CLCR_01213</name>
</gene>
<dbReference type="GO" id="GO:0008270">
    <property type="term" value="F:zinc ion binding"/>
    <property type="evidence" value="ECO:0007669"/>
    <property type="project" value="UniProtKB-KW"/>
</dbReference>
<dbReference type="Pfam" id="PF07967">
    <property type="entry name" value="zf-C3HC"/>
    <property type="match status" value="1"/>
</dbReference>
<dbReference type="GO" id="GO:0005634">
    <property type="term" value="C:nucleus"/>
    <property type="evidence" value="ECO:0007669"/>
    <property type="project" value="UniProtKB-SubCell"/>
</dbReference>
<feature type="region of interest" description="Disordered" evidence="6">
    <location>
        <begin position="368"/>
        <end position="402"/>
    </location>
</feature>
<dbReference type="EMBL" id="LGRB01000016">
    <property type="protein sequence ID" value="OCT46316.1"/>
    <property type="molecule type" value="Genomic_DNA"/>
</dbReference>
<comment type="subcellular location">
    <subcellularLocation>
        <location evidence="1">Nucleus</location>
    </subcellularLocation>
</comment>
<feature type="compositionally biased region" description="Low complexity" evidence="6">
    <location>
        <begin position="374"/>
        <end position="385"/>
    </location>
</feature>
<evidence type="ECO:0000256" key="4">
    <source>
        <dbReference type="ARBA" id="ARBA00022833"/>
    </source>
</evidence>
<keyword evidence="3" id="KW-0863">Zinc-finger</keyword>
<dbReference type="VEuPathDB" id="FungiDB:CLCR_01213"/>
<evidence type="ECO:0000259" key="7">
    <source>
        <dbReference type="Pfam" id="PF07967"/>
    </source>
</evidence>
<keyword evidence="4" id="KW-0862">Zinc</keyword>
<keyword evidence="5" id="KW-0539">Nucleus</keyword>
<dbReference type="Proteomes" id="UP000094526">
    <property type="component" value="Unassembled WGS sequence"/>
</dbReference>
<protein>
    <submittedName>
        <fullName evidence="9">Uncharacterized protein</fullName>
    </submittedName>
</protein>
<dbReference type="PANTHER" id="PTHR15835">
    <property type="entry name" value="NUCLEAR-INTERACTING PARTNER OF ALK"/>
    <property type="match status" value="1"/>
</dbReference>